<reference evidence="4" key="1">
    <citation type="submission" date="2025-08" db="UniProtKB">
        <authorList>
            <consortium name="RefSeq"/>
        </authorList>
    </citation>
    <scope>IDENTIFICATION</scope>
    <source>
        <tissue evidence="4">Whole organism</tissue>
    </source>
</reference>
<dbReference type="RefSeq" id="XP_018008469.1">
    <property type="nucleotide sequence ID" value="XM_018152980.1"/>
</dbReference>
<feature type="region of interest" description="Disordered" evidence="1">
    <location>
        <begin position="231"/>
        <end position="262"/>
    </location>
</feature>
<keyword evidence="2" id="KW-1133">Transmembrane helix</keyword>
<feature type="compositionally biased region" description="Basic and acidic residues" evidence="1">
    <location>
        <begin position="231"/>
        <end position="250"/>
    </location>
</feature>
<proteinExistence type="predicted"/>
<protein>
    <submittedName>
        <fullName evidence="4">Uncharacterized protein LOC108666162</fullName>
    </submittedName>
</protein>
<dbReference type="Proteomes" id="UP000694843">
    <property type="component" value="Unplaced"/>
</dbReference>
<organism evidence="3 4">
    <name type="scientific">Hyalella azteca</name>
    <name type="common">Amphipod</name>
    <dbReference type="NCBI Taxonomy" id="294128"/>
    <lineage>
        <taxon>Eukaryota</taxon>
        <taxon>Metazoa</taxon>
        <taxon>Ecdysozoa</taxon>
        <taxon>Arthropoda</taxon>
        <taxon>Crustacea</taxon>
        <taxon>Multicrustacea</taxon>
        <taxon>Malacostraca</taxon>
        <taxon>Eumalacostraca</taxon>
        <taxon>Peracarida</taxon>
        <taxon>Amphipoda</taxon>
        <taxon>Senticaudata</taxon>
        <taxon>Talitrida</taxon>
        <taxon>Talitroidea</taxon>
        <taxon>Hyalellidae</taxon>
        <taxon>Hyalella</taxon>
    </lineage>
</organism>
<name>A0A8B7N5C6_HYAAZ</name>
<dbReference type="GeneID" id="108666162"/>
<keyword evidence="2" id="KW-0472">Membrane</keyword>
<gene>
    <name evidence="4" type="primary">LOC108666162</name>
</gene>
<evidence type="ECO:0000256" key="2">
    <source>
        <dbReference type="SAM" id="Phobius"/>
    </source>
</evidence>
<keyword evidence="3" id="KW-1185">Reference proteome</keyword>
<feature type="transmembrane region" description="Helical" evidence="2">
    <location>
        <begin position="127"/>
        <end position="147"/>
    </location>
</feature>
<accession>A0A8B7N5C6</accession>
<evidence type="ECO:0000313" key="4">
    <source>
        <dbReference type="RefSeq" id="XP_018008469.1"/>
    </source>
</evidence>
<dbReference type="AlphaFoldDB" id="A0A8B7N5C6"/>
<evidence type="ECO:0000256" key="1">
    <source>
        <dbReference type="SAM" id="MobiDB-lite"/>
    </source>
</evidence>
<dbReference type="OrthoDB" id="10585139at2759"/>
<evidence type="ECO:0000313" key="3">
    <source>
        <dbReference type="Proteomes" id="UP000694843"/>
    </source>
</evidence>
<sequence>MFSFLWPSSVEVTTLSPTVLNSPQPFHEHHQRSDLQFEPEQAQERTIVVEVPQAVLNEKVPHLHVHNVTHIHTLIYANGTNYTYSANYSHPYIHGGYGAVVPPRYGGGGGFGGGIGTALSGWYQLNLGLIGIGALAVVAIIASRNFFSNYVYYKKSYKYDEPDPYYGSTGGYYRRDWYEDWYDRWYRENGVDYSPDDYQDEHDHKGYDKHRVYSKRDSYYSNRSRYKRNLNLDHGQRKPIVDTGQKEPPDGGRNYTIGTSNNGKRNVTSAAWKTAAHCAFRLTCDLTRQKQRLLTEFEFEVLSQMRIEELGMNIFQATPGQQQTNPGHADYKIAGQLGLDGFNCSKLSGTCPQSRMQVRKTISKFHKQLKLETNKERRRVKTSGDE</sequence>
<keyword evidence="2" id="KW-0812">Transmembrane</keyword>
<dbReference type="KEGG" id="hazt:108666162"/>